<organism evidence="1 2">
    <name type="scientific">Iris pallida</name>
    <name type="common">Sweet iris</name>
    <dbReference type="NCBI Taxonomy" id="29817"/>
    <lineage>
        <taxon>Eukaryota</taxon>
        <taxon>Viridiplantae</taxon>
        <taxon>Streptophyta</taxon>
        <taxon>Embryophyta</taxon>
        <taxon>Tracheophyta</taxon>
        <taxon>Spermatophyta</taxon>
        <taxon>Magnoliopsida</taxon>
        <taxon>Liliopsida</taxon>
        <taxon>Asparagales</taxon>
        <taxon>Iridaceae</taxon>
        <taxon>Iridoideae</taxon>
        <taxon>Irideae</taxon>
        <taxon>Iris</taxon>
    </lineage>
</organism>
<protein>
    <submittedName>
        <fullName evidence="1">2-carboxy-1,4-naphthoquinone phytyltransferase, chloroplastic</fullName>
    </submittedName>
</protein>
<dbReference type="EMBL" id="JANAVB010044940">
    <property type="protein sequence ID" value="KAJ6790870.1"/>
    <property type="molecule type" value="Genomic_DNA"/>
</dbReference>
<evidence type="ECO:0000313" key="1">
    <source>
        <dbReference type="EMBL" id="KAJ6790870.1"/>
    </source>
</evidence>
<gene>
    <name evidence="1" type="ORF">M6B38_248035</name>
</gene>
<dbReference type="AlphaFoldDB" id="A0AAX6DGG0"/>
<dbReference type="Proteomes" id="UP001140949">
    <property type="component" value="Unassembled WGS sequence"/>
</dbReference>
<reference evidence="1" key="2">
    <citation type="submission" date="2023-04" db="EMBL/GenBank/DDBJ databases">
        <authorList>
            <person name="Bruccoleri R.E."/>
            <person name="Oakeley E.J."/>
            <person name="Faust A.-M."/>
            <person name="Dessus-Babus S."/>
            <person name="Altorfer M."/>
            <person name="Burckhardt D."/>
            <person name="Oertli M."/>
            <person name="Naumann U."/>
            <person name="Petersen F."/>
            <person name="Wong J."/>
        </authorList>
    </citation>
    <scope>NUCLEOTIDE SEQUENCE</scope>
    <source>
        <strain evidence="1">GSM-AAB239-AS_SAM_17_03QT</strain>
        <tissue evidence="1">Leaf</tissue>
    </source>
</reference>
<proteinExistence type="predicted"/>
<accession>A0AAX6DGG0</accession>
<sequence length="172" mass="18986">MKAPKKYSLGQAEPFTLSLSLSYPKPCFLFLPRPHPPFSSPFPLRLLSSSSPPRPPLLLHHHHYASEGGDDGCRQPRLLGALLIPLPKELELLLLLLLHLLRRRRAAAAMARRRNCRDGRSCGGPPSCPSTPSPSSLSRWAALQLIFILVFSSLADTVCCYLHQFLSSLGSI</sequence>
<evidence type="ECO:0000313" key="2">
    <source>
        <dbReference type="Proteomes" id="UP001140949"/>
    </source>
</evidence>
<reference evidence="1" key="1">
    <citation type="journal article" date="2023" name="GigaByte">
        <title>Genome assembly of the bearded iris, Iris pallida Lam.</title>
        <authorList>
            <person name="Bruccoleri R.E."/>
            <person name="Oakeley E.J."/>
            <person name="Faust A.M.E."/>
            <person name="Altorfer M."/>
            <person name="Dessus-Babus S."/>
            <person name="Burckhardt D."/>
            <person name="Oertli M."/>
            <person name="Naumann U."/>
            <person name="Petersen F."/>
            <person name="Wong J."/>
        </authorList>
    </citation>
    <scope>NUCLEOTIDE SEQUENCE</scope>
    <source>
        <strain evidence="1">GSM-AAB239-AS_SAM_17_03QT</strain>
    </source>
</reference>
<comment type="caution">
    <text evidence="1">The sequence shown here is derived from an EMBL/GenBank/DDBJ whole genome shotgun (WGS) entry which is preliminary data.</text>
</comment>
<keyword evidence="2" id="KW-1185">Reference proteome</keyword>
<name>A0AAX6DGG0_IRIPA</name>